<comment type="caution">
    <text evidence="1">The sequence shown here is derived from an EMBL/GenBank/DDBJ whole genome shotgun (WGS) entry which is preliminary data.</text>
</comment>
<dbReference type="EMBL" id="JALPRX010000056">
    <property type="protein sequence ID" value="MCK8785367.1"/>
    <property type="molecule type" value="Genomic_DNA"/>
</dbReference>
<evidence type="ECO:0000313" key="2">
    <source>
        <dbReference type="Proteomes" id="UP001139516"/>
    </source>
</evidence>
<protein>
    <submittedName>
        <fullName evidence="1">Uncharacterized protein</fullName>
    </submittedName>
</protein>
<organism evidence="1 2">
    <name type="scientific">Roseomonas acroporae</name>
    <dbReference type="NCBI Taxonomy" id="2937791"/>
    <lineage>
        <taxon>Bacteria</taxon>
        <taxon>Pseudomonadati</taxon>
        <taxon>Pseudomonadota</taxon>
        <taxon>Alphaproteobacteria</taxon>
        <taxon>Acetobacterales</taxon>
        <taxon>Roseomonadaceae</taxon>
        <taxon>Roseomonas</taxon>
    </lineage>
</organism>
<name>A0A9X2BUC6_9PROT</name>
<reference evidence="1" key="1">
    <citation type="submission" date="2022-04" db="EMBL/GenBank/DDBJ databases">
        <title>Roseomonas acroporae sp. nov., isolated from coral Acropora digitifera.</title>
        <authorList>
            <person name="Sun H."/>
        </authorList>
    </citation>
    <scope>NUCLEOTIDE SEQUENCE</scope>
    <source>
        <strain evidence="1">NAR14</strain>
    </source>
</reference>
<dbReference type="RefSeq" id="WP_248667491.1">
    <property type="nucleotide sequence ID" value="NZ_JALPRX010000056.1"/>
</dbReference>
<evidence type="ECO:0000313" key="1">
    <source>
        <dbReference type="EMBL" id="MCK8785367.1"/>
    </source>
</evidence>
<sequence>MSRVSRIEIPVKEATAAALADARRLEAVGRLVDRLVRPGVDDPLVALLERTAGEARAAGLTEEEIESELAAYNAERRG</sequence>
<keyword evidence="2" id="KW-1185">Reference proteome</keyword>
<dbReference type="AlphaFoldDB" id="A0A9X2BUC6"/>
<accession>A0A9X2BUC6</accession>
<dbReference type="Proteomes" id="UP001139516">
    <property type="component" value="Unassembled WGS sequence"/>
</dbReference>
<gene>
    <name evidence="1" type="ORF">M0638_13335</name>
</gene>
<proteinExistence type="predicted"/>